<evidence type="ECO:0000313" key="1">
    <source>
        <dbReference type="EMBL" id="KAF7265575.1"/>
    </source>
</evidence>
<accession>A0A834M3N1</accession>
<proteinExistence type="predicted"/>
<name>A0A834M3N1_RHYFE</name>
<gene>
    <name evidence="1" type="ORF">GWI33_021029</name>
</gene>
<comment type="caution">
    <text evidence="1">The sequence shown here is derived from an EMBL/GenBank/DDBJ whole genome shotgun (WGS) entry which is preliminary data.</text>
</comment>
<keyword evidence="2" id="KW-1185">Reference proteome</keyword>
<dbReference type="Proteomes" id="UP000625711">
    <property type="component" value="Unassembled WGS sequence"/>
</dbReference>
<dbReference type="OrthoDB" id="6779752at2759"/>
<protein>
    <submittedName>
        <fullName evidence="1">Uncharacterized protein</fullName>
    </submittedName>
</protein>
<reference evidence="1" key="1">
    <citation type="submission" date="2020-08" db="EMBL/GenBank/DDBJ databases">
        <title>Genome sequencing and assembly of the red palm weevil Rhynchophorus ferrugineus.</title>
        <authorList>
            <person name="Dias G.B."/>
            <person name="Bergman C.M."/>
            <person name="Manee M."/>
        </authorList>
    </citation>
    <scope>NUCLEOTIDE SEQUENCE</scope>
    <source>
        <strain evidence="1">AA-2017</strain>
        <tissue evidence="1">Whole larva</tissue>
    </source>
</reference>
<organism evidence="1 2">
    <name type="scientific">Rhynchophorus ferrugineus</name>
    <name type="common">Red palm weevil</name>
    <name type="synonym">Curculio ferrugineus</name>
    <dbReference type="NCBI Taxonomy" id="354439"/>
    <lineage>
        <taxon>Eukaryota</taxon>
        <taxon>Metazoa</taxon>
        <taxon>Ecdysozoa</taxon>
        <taxon>Arthropoda</taxon>
        <taxon>Hexapoda</taxon>
        <taxon>Insecta</taxon>
        <taxon>Pterygota</taxon>
        <taxon>Neoptera</taxon>
        <taxon>Endopterygota</taxon>
        <taxon>Coleoptera</taxon>
        <taxon>Polyphaga</taxon>
        <taxon>Cucujiformia</taxon>
        <taxon>Curculionidae</taxon>
        <taxon>Dryophthorinae</taxon>
        <taxon>Rhynchophorus</taxon>
    </lineage>
</organism>
<dbReference type="EMBL" id="JAACXV010014605">
    <property type="protein sequence ID" value="KAF7265575.1"/>
    <property type="molecule type" value="Genomic_DNA"/>
</dbReference>
<evidence type="ECO:0000313" key="2">
    <source>
        <dbReference type="Proteomes" id="UP000625711"/>
    </source>
</evidence>
<sequence>MPELRIIPLCPLATAAPIPKVLIEPDDVEMGKSIQRMYRDRFPDLRNIKERLGVVEVTTRTGDEQGATKQKVSKITTGKTSREVWDSRILLSRKTETHNKIAIHQLRGMEMVTVRKIIESVSSRENTKVTIHVLKDQNIKPPSREREGKR</sequence>
<dbReference type="AlphaFoldDB" id="A0A834M3N1"/>